<dbReference type="EMBL" id="CP003058">
    <property type="protein sequence ID" value="AEQ21924.1"/>
    <property type="molecule type" value="Genomic_DNA"/>
</dbReference>
<organism evidence="1 2">
    <name type="scientific">Acidaminococcus intestini (strain RyC-MR95)</name>
    <dbReference type="NCBI Taxonomy" id="568816"/>
    <lineage>
        <taxon>Bacteria</taxon>
        <taxon>Bacillati</taxon>
        <taxon>Bacillota</taxon>
        <taxon>Negativicutes</taxon>
        <taxon>Acidaminococcales</taxon>
        <taxon>Acidaminococcaceae</taxon>
        <taxon>Acidaminococcus</taxon>
    </lineage>
</organism>
<dbReference type="HOGENOM" id="CLU_3094509_0_0_9"/>
<dbReference type="PATRIC" id="fig|568816.4.peg.669"/>
<evidence type="ECO:0000313" key="1">
    <source>
        <dbReference type="EMBL" id="AEQ21924.1"/>
    </source>
</evidence>
<name>G4Q4L1_ACIIR</name>
<sequence length="51" mass="5837">MGLCSKERKTMTKLFQIALPRRDGFCRLEAENLNWQTGIHGPDADPLPHSR</sequence>
<dbReference type="AlphaFoldDB" id="G4Q4L1"/>
<reference evidence="1 2" key="1">
    <citation type="journal article" date="2011" name="J. Bacteriol.">
        <title>Complete genome sequence of Acidaminococcus intestini RYC-MR95, a Gram-negative bacterium from the phylum Firmicutes.</title>
        <authorList>
            <person name="D'Auria G."/>
            <person name="Galan J.C."/>
            <person name="Rodriguez-Alcayna M."/>
            <person name="Moya A."/>
            <person name="Baquero F."/>
            <person name="Latorre A."/>
        </authorList>
    </citation>
    <scope>NUCLEOTIDE SEQUENCE [LARGE SCALE GENOMIC DNA]</scope>
    <source>
        <strain evidence="1 2">RyC-MR95</strain>
    </source>
</reference>
<dbReference type="KEGG" id="ain:Acin_0689"/>
<accession>G4Q4L1</accession>
<proteinExistence type="predicted"/>
<dbReference type="InParanoid" id="G4Q4L1"/>
<evidence type="ECO:0000313" key="2">
    <source>
        <dbReference type="Proteomes" id="UP000007093"/>
    </source>
</evidence>
<keyword evidence="2" id="KW-1185">Reference proteome</keyword>
<gene>
    <name evidence="1" type="ordered locus">Acin_0689</name>
</gene>
<dbReference type="Proteomes" id="UP000007093">
    <property type="component" value="Chromosome"/>
</dbReference>
<protein>
    <submittedName>
        <fullName evidence="1">Uncharacterized protein</fullName>
    </submittedName>
</protein>